<dbReference type="EMBL" id="CP014525">
    <property type="protein sequence ID" value="AMW35576.1"/>
    <property type="molecule type" value="Genomic_DNA"/>
</dbReference>
<dbReference type="InterPro" id="IPR013785">
    <property type="entry name" value="Aldolase_TIM"/>
</dbReference>
<evidence type="ECO:0000256" key="2">
    <source>
        <dbReference type="ARBA" id="ARBA00022679"/>
    </source>
</evidence>
<dbReference type="InterPro" id="IPR008567">
    <property type="entry name" value="BKACE"/>
</dbReference>
<evidence type="ECO:0000313" key="5">
    <source>
        <dbReference type="EMBL" id="AMW35576.1"/>
    </source>
</evidence>
<sequence length="277" mass="29960">MSRPVVVCCAITGSRPRKADNPAVPVAPAEQVESAQDAFESGATLLHLHVRDDNENPSFDPDRFATVMEGVARYCPGMVVELSTGGVDGDPSQRLAMLPLRPEMVALAPGSFNMPGGVYLNPPDVVHELGQAVVRMGIKPTLELFDLSMLYATAALIGQGLLPERPHFHIVLGGQAALPARRQVLDFMVAEIRDLFPDASWMASGLGSHQDLVMDWALSLGGHIRTGLEDNIRLTRHALAESNGQLVRRAVARCMDYGCRPANVAETRRMLGLPEHS</sequence>
<protein>
    <submittedName>
        <fullName evidence="5">3-keto-5-aminohexanoate cleavage protein</fullName>
    </submittedName>
</protein>
<evidence type="ECO:0000256" key="4">
    <source>
        <dbReference type="ARBA" id="ARBA00022833"/>
    </source>
</evidence>
<dbReference type="GO" id="GO:0043720">
    <property type="term" value="F:3-keto-5-aminohexanoate cleavage activity"/>
    <property type="evidence" value="ECO:0007669"/>
    <property type="project" value="InterPro"/>
</dbReference>
<keyword evidence="3" id="KW-0479">Metal-binding</keyword>
<evidence type="ECO:0000256" key="1">
    <source>
        <dbReference type="ARBA" id="ARBA00001947"/>
    </source>
</evidence>
<dbReference type="AlphaFoldDB" id="A0A143DG05"/>
<reference evidence="5 6" key="1">
    <citation type="submission" date="2016-02" db="EMBL/GenBank/DDBJ databases">
        <title>Complete Genome of H5569, the type strain of the newly described species Haematospirillium jordaniae.</title>
        <authorList>
            <person name="Nicholson A.C."/>
            <person name="Humrighouse B.W."/>
            <person name="Loparov V."/>
            <person name="McQuiston J.R."/>
        </authorList>
    </citation>
    <scope>NUCLEOTIDE SEQUENCE [LARGE SCALE GENOMIC DNA]</scope>
    <source>
        <strain evidence="5 6">H5569</strain>
    </source>
</reference>
<dbReference type="Gene3D" id="3.20.20.70">
    <property type="entry name" value="Aldolase class I"/>
    <property type="match status" value="1"/>
</dbReference>
<dbReference type="STRING" id="1549855.AY555_05675"/>
<organism evidence="5 6">
    <name type="scientific">Haematospirillum jordaniae</name>
    <dbReference type="NCBI Taxonomy" id="1549855"/>
    <lineage>
        <taxon>Bacteria</taxon>
        <taxon>Pseudomonadati</taxon>
        <taxon>Pseudomonadota</taxon>
        <taxon>Alphaproteobacteria</taxon>
        <taxon>Rhodospirillales</taxon>
        <taxon>Novispirillaceae</taxon>
        <taxon>Haematospirillum</taxon>
    </lineage>
</organism>
<dbReference type="Pfam" id="PF05853">
    <property type="entry name" value="BKACE"/>
    <property type="match status" value="1"/>
</dbReference>
<dbReference type="PANTHER" id="PTHR37418">
    <property type="entry name" value="3-KETO-5-AMINOHEXANOATE CLEAVAGE ENZYME-RELATED"/>
    <property type="match status" value="1"/>
</dbReference>
<evidence type="ECO:0000313" key="6">
    <source>
        <dbReference type="Proteomes" id="UP000076066"/>
    </source>
</evidence>
<dbReference type="PANTHER" id="PTHR37418:SF2">
    <property type="entry name" value="3-KETO-5-AMINOHEXANOATE CLEAVAGE ENZYME"/>
    <property type="match status" value="1"/>
</dbReference>
<keyword evidence="4" id="KW-0862">Zinc</keyword>
<keyword evidence="6" id="KW-1185">Reference proteome</keyword>
<dbReference type="KEGG" id="hjo:AY555_05675"/>
<name>A0A143DG05_9PROT</name>
<dbReference type="GeneID" id="53316642"/>
<comment type="cofactor">
    <cofactor evidence="1">
        <name>Zn(2+)</name>
        <dbReference type="ChEBI" id="CHEBI:29105"/>
    </cofactor>
</comment>
<gene>
    <name evidence="5" type="ORF">AY555_05675</name>
</gene>
<dbReference type="GO" id="GO:0046872">
    <property type="term" value="F:metal ion binding"/>
    <property type="evidence" value="ECO:0007669"/>
    <property type="project" value="UniProtKB-KW"/>
</dbReference>
<dbReference type="OrthoDB" id="9805277at2"/>
<dbReference type="RefSeq" id="WP_066136644.1">
    <property type="nucleotide sequence ID" value="NZ_CP014525.1"/>
</dbReference>
<proteinExistence type="predicted"/>
<keyword evidence="2" id="KW-0808">Transferase</keyword>
<evidence type="ECO:0000256" key="3">
    <source>
        <dbReference type="ARBA" id="ARBA00022723"/>
    </source>
</evidence>
<accession>A0A143DG05</accession>
<dbReference type="Proteomes" id="UP000076066">
    <property type="component" value="Chromosome"/>
</dbReference>